<evidence type="ECO:0000313" key="1">
    <source>
        <dbReference type="EMBL" id="EEG55290.1"/>
    </source>
</evidence>
<feature type="non-terminal residue" evidence="1">
    <location>
        <position position="1"/>
    </location>
</feature>
<sequence length="49" mass="5445">ALIAAGHEASARLGHSCPEKIVSIMLNHISCIVSLRAIEIRLFVHIQYY</sequence>
<keyword evidence="2" id="KW-1185">Reference proteome</keyword>
<name>C0D048_9FIRM</name>
<organism evidence="1 2">
    <name type="scientific">[Clostridium] asparagiforme DSM 15981</name>
    <dbReference type="NCBI Taxonomy" id="518636"/>
    <lineage>
        <taxon>Bacteria</taxon>
        <taxon>Bacillati</taxon>
        <taxon>Bacillota</taxon>
        <taxon>Clostridia</taxon>
        <taxon>Lachnospirales</taxon>
        <taxon>Lachnospiraceae</taxon>
        <taxon>Enterocloster</taxon>
    </lineage>
</organism>
<gene>
    <name evidence="1" type="ORF">CLOSTASPAR_02629</name>
</gene>
<reference evidence="1 2" key="1">
    <citation type="submission" date="2009-02" db="EMBL/GenBank/DDBJ databases">
        <title>Draft genome sequence of Clostridium asparagiforme (DSM 15981).</title>
        <authorList>
            <person name="Sudarsanam P."/>
            <person name="Ley R."/>
            <person name="Guruge J."/>
            <person name="Turnbaugh P.J."/>
            <person name="Mahowald M."/>
            <person name="Liep D."/>
            <person name="Gordon J."/>
        </authorList>
    </citation>
    <scope>NUCLEOTIDE SEQUENCE [LARGE SCALE GENOMIC DNA]</scope>
    <source>
        <strain evidence="1 2">DSM 15981</strain>
    </source>
</reference>
<dbReference type="HOGENOM" id="CLU_3146013_0_0_9"/>
<dbReference type="Proteomes" id="UP000004756">
    <property type="component" value="Unassembled WGS sequence"/>
</dbReference>
<accession>C0D048</accession>
<dbReference type="AlphaFoldDB" id="C0D048"/>
<evidence type="ECO:0000313" key="2">
    <source>
        <dbReference type="Proteomes" id="UP000004756"/>
    </source>
</evidence>
<proteinExistence type="predicted"/>
<dbReference type="EMBL" id="ACCJ01000154">
    <property type="protein sequence ID" value="EEG55290.1"/>
    <property type="molecule type" value="Genomic_DNA"/>
</dbReference>
<protein>
    <submittedName>
        <fullName evidence="1">Uncharacterized protein</fullName>
    </submittedName>
</protein>
<comment type="caution">
    <text evidence="1">The sequence shown here is derived from an EMBL/GenBank/DDBJ whole genome shotgun (WGS) entry which is preliminary data.</text>
</comment>